<dbReference type="EMBL" id="CCJX01000111">
    <property type="protein sequence ID" value="CDT43169.1"/>
    <property type="molecule type" value="Genomic_DNA"/>
</dbReference>
<organism evidence="1 2">
    <name type="scientific">Vibrio crassostreae</name>
    <dbReference type="NCBI Taxonomy" id="246167"/>
    <lineage>
        <taxon>Bacteria</taxon>
        <taxon>Pseudomonadati</taxon>
        <taxon>Pseudomonadota</taxon>
        <taxon>Gammaproteobacteria</taxon>
        <taxon>Vibrionales</taxon>
        <taxon>Vibrionaceae</taxon>
        <taxon>Vibrio</taxon>
    </lineage>
</organism>
<name>A0ABM9QVZ3_9VIBR</name>
<comment type="caution">
    <text evidence="1">The sequence shown here is derived from an EMBL/GenBank/DDBJ whole genome shotgun (WGS) entry which is preliminary data.</text>
</comment>
<keyword evidence="2" id="KW-1185">Reference proteome</keyword>
<protein>
    <submittedName>
        <fullName evidence="1">Uncharacterized protein</fullName>
    </submittedName>
</protein>
<sequence length="45" mass="4928">MEGIALLGIQSELEIITSTHLLKLARAIVEAFNRLGETLLIHKNG</sequence>
<gene>
    <name evidence="1" type="ORF">VCR4J5_280011</name>
</gene>
<proteinExistence type="predicted"/>
<evidence type="ECO:0000313" key="1">
    <source>
        <dbReference type="EMBL" id="CDT43169.1"/>
    </source>
</evidence>
<reference evidence="1 2" key="1">
    <citation type="submission" date="2014-06" db="EMBL/GenBank/DDBJ databases">
        <authorList>
            <person name="Le Roux F."/>
        </authorList>
    </citation>
    <scope>NUCLEOTIDE SEQUENCE [LARGE SCALE GENOMIC DNA]</scope>
    <source>
        <strain evidence="1 2">J5-4</strain>
    </source>
</reference>
<accession>A0ABM9QVZ3</accession>
<dbReference type="Proteomes" id="UP000049077">
    <property type="component" value="Unassembled WGS sequence"/>
</dbReference>
<evidence type="ECO:0000313" key="2">
    <source>
        <dbReference type="Proteomes" id="UP000049077"/>
    </source>
</evidence>